<evidence type="ECO:0000256" key="3">
    <source>
        <dbReference type="ARBA" id="ARBA00023163"/>
    </source>
</evidence>
<comment type="caution">
    <text evidence="8">The sequence shown here is derived from an EMBL/GenBank/DDBJ whole genome shotgun (WGS) entry which is preliminary data.</text>
</comment>
<feature type="compositionally biased region" description="Gly residues" evidence="7">
    <location>
        <begin position="8"/>
        <end position="17"/>
    </location>
</feature>
<accession>A0A176VQX7</accession>
<evidence type="ECO:0000256" key="2">
    <source>
        <dbReference type="ARBA" id="ARBA00023015"/>
    </source>
</evidence>
<dbReference type="Pfam" id="PF02269">
    <property type="entry name" value="TFIID-18kDa"/>
    <property type="match status" value="1"/>
</dbReference>
<gene>
    <name evidence="8" type="ORF">AXG93_745s1110</name>
</gene>
<proteinExistence type="inferred from homology"/>
<evidence type="ECO:0000256" key="7">
    <source>
        <dbReference type="SAM" id="MobiDB-lite"/>
    </source>
</evidence>
<dbReference type="CDD" id="cd07978">
    <property type="entry name" value="HFD_TAF13"/>
    <property type="match status" value="1"/>
</dbReference>
<evidence type="ECO:0000256" key="1">
    <source>
        <dbReference type="ARBA" id="ARBA00004123"/>
    </source>
</evidence>
<dbReference type="GO" id="GO:0005634">
    <property type="term" value="C:nucleus"/>
    <property type="evidence" value="ECO:0007669"/>
    <property type="project" value="UniProtKB-SubCell"/>
</dbReference>
<evidence type="ECO:0000256" key="4">
    <source>
        <dbReference type="ARBA" id="ARBA00023242"/>
    </source>
</evidence>
<dbReference type="AlphaFoldDB" id="A0A176VQX7"/>
<evidence type="ECO:0000313" key="9">
    <source>
        <dbReference type="Proteomes" id="UP000077202"/>
    </source>
</evidence>
<keyword evidence="2" id="KW-0805">Transcription regulation</keyword>
<dbReference type="PANTHER" id="PTHR11380:SF5">
    <property type="entry name" value="TRANSCRIPTION INITIATION FACTOR TFIID SUBUNIT 13"/>
    <property type="match status" value="1"/>
</dbReference>
<dbReference type="InterPro" id="IPR003195">
    <property type="entry name" value="TFIID_TAF13"/>
</dbReference>
<dbReference type="Gene3D" id="1.10.20.10">
    <property type="entry name" value="Histone, subunit A"/>
    <property type="match status" value="1"/>
</dbReference>
<dbReference type="PANTHER" id="PTHR11380">
    <property type="entry name" value="TRANSCRIPTION INITIATION FACTOR TFIID/SUPT3-RELATED"/>
    <property type="match status" value="1"/>
</dbReference>
<dbReference type="InterPro" id="IPR009072">
    <property type="entry name" value="Histone-fold"/>
</dbReference>
<protein>
    <recommendedName>
        <fullName evidence="6">Transcription initiation factor TFIID subunit 13</fullName>
    </recommendedName>
</protein>
<keyword evidence="9" id="KW-1185">Reference proteome</keyword>
<sequence length="156" mass="17304">MTSSVAGASGGASGSGAGKNVKSGGTAISQPDSSLKRKRGLFSKDLRLMMYGFGDDPDPMPETVSLVEDILLDYITDTIHKAQDVAVRRGKLATEDVMFLVRKDARKFARVKELLAMNEELKRARKAFEVDEEKSVVWNYRDLDTFFVHQSKGKDR</sequence>
<dbReference type="SUPFAM" id="SSF47113">
    <property type="entry name" value="Histone-fold"/>
    <property type="match status" value="1"/>
</dbReference>
<comment type="subcellular location">
    <subcellularLocation>
        <location evidence="1">Nucleus</location>
    </subcellularLocation>
</comment>
<comment type="similarity">
    <text evidence="5">Belongs to the TAF13 family.</text>
</comment>
<organism evidence="8 9">
    <name type="scientific">Marchantia polymorpha subsp. ruderalis</name>
    <dbReference type="NCBI Taxonomy" id="1480154"/>
    <lineage>
        <taxon>Eukaryota</taxon>
        <taxon>Viridiplantae</taxon>
        <taxon>Streptophyta</taxon>
        <taxon>Embryophyta</taxon>
        <taxon>Marchantiophyta</taxon>
        <taxon>Marchantiopsida</taxon>
        <taxon>Marchantiidae</taxon>
        <taxon>Marchantiales</taxon>
        <taxon>Marchantiaceae</taxon>
        <taxon>Marchantia</taxon>
    </lineage>
</organism>
<keyword evidence="3" id="KW-0804">Transcription</keyword>
<dbReference type="GO" id="GO:0046982">
    <property type="term" value="F:protein heterodimerization activity"/>
    <property type="evidence" value="ECO:0007669"/>
    <property type="project" value="InterPro"/>
</dbReference>
<dbReference type="Proteomes" id="UP000077202">
    <property type="component" value="Unassembled WGS sequence"/>
</dbReference>
<evidence type="ECO:0000256" key="6">
    <source>
        <dbReference type="ARBA" id="ARBA00040136"/>
    </source>
</evidence>
<dbReference type="EMBL" id="LVLJ01002893">
    <property type="protein sequence ID" value="OAE23289.1"/>
    <property type="molecule type" value="Genomic_DNA"/>
</dbReference>
<keyword evidence="4" id="KW-0539">Nucleus</keyword>
<dbReference type="GO" id="GO:0006366">
    <property type="term" value="P:transcription by RNA polymerase II"/>
    <property type="evidence" value="ECO:0007669"/>
    <property type="project" value="InterPro"/>
</dbReference>
<evidence type="ECO:0000313" key="8">
    <source>
        <dbReference type="EMBL" id="OAE23289.1"/>
    </source>
</evidence>
<name>A0A176VQX7_MARPO</name>
<reference evidence="8" key="1">
    <citation type="submission" date="2016-03" db="EMBL/GenBank/DDBJ databases">
        <title>Mechanisms controlling the formation of the plant cell surface in tip-growing cells are functionally conserved among land plants.</title>
        <authorList>
            <person name="Honkanen S."/>
            <person name="Jones V.A."/>
            <person name="Morieri G."/>
            <person name="Champion C."/>
            <person name="Hetherington A.J."/>
            <person name="Kelly S."/>
            <person name="Saint-Marcoux D."/>
            <person name="Proust H."/>
            <person name="Prescott H."/>
            <person name="Dolan L."/>
        </authorList>
    </citation>
    <scope>NUCLEOTIDE SEQUENCE [LARGE SCALE GENOMIC DNA]</scope>
    <source>
        <tissue evidence="8">Whole gametophyte</tissue>
    </source>
</reference>
<feature type="region of interest" description="Disordered" evidence="7">
    <location>
        <begin position="1"/>
        <end position="34"/>
    </location>
</feature>
<evidence type="ECO:0000256" key="5">
    <source>
        <dbReference type="ARBA" id="ARBA00038392"/>
    </source>
</evidence>